<dbReference type="Gene3D" id="3.10.180.10">
    <property type="entry name" value="2,3-Dihydroxybiphenyl 1,2-Dioxygenase, domain 1"/>
    <property type="match status" value="1"/>
</dbReference>
<dbReference type="InterPro" id="IPR004360">
    <property type="entry name" value="Glyas_Fos-R_dOase_dom"/>
</dbReference>
<dbReference type="InterPro" id="IPR029068">
    <property type="entry name" value="Glyas_Bleomycin-R_OHBP_Dase"/>
</dbReference>
<dbReference type="PROSITE" id="PS51819">
    <property type="entry name" value="VOC"/>
    <property type="match status" value="1"/>
</dbReference>
<reference evidence="3" key="1">
    <citation type="submission" date="2016-10" db="EMBL/GenBank/DDBJ databases">
        <authorList>
            <person name="Varghese N."/>
            <person name="Submissions S."/>
        </authorList>
    </citation>
    <scope>NUCLEOTIDE SEQUENCE [LARGE SCALE GENOMIC DNA]</scope>
    <source>
        <strain evidence="3">DSM 23676</strain>
    </source>
</reference>
<sequence>MAPKNRESKRPINVPLFHHTTFTTRKLDEMVDWYEKVAGLTPVHWAEGAAWLTNDEANHRIALLALPGLKEPEDKGHTIGLHHTAFEYASFEQWIHNYERLRDLGIVPFMCLDHGMTVSMYYQDPEGNGVEIQYDTFGAWEKSKEWMYFSAEFAADQIGEFFDPEYFSRDHAAGLTPEQMHENARAGKYRPEVTPEVYLPEAY</sequence>
<evidence type="ECO:0000313" key="3">
    <source>
        <dbReference type="Proteomes" id="UP000199597"/>
    </source>
</evidence>
<dbReference type="Proteomes" id="UP000199597">
    <property type="component" value="Chromosome I"/>
</dbReference>
<dbReference type="PANTHER" id="PTHR43279:SF1">
    <property type="entry name" value="CATECHOL-2,3-DIOXYGENASE"/>
    <property type="match status" value="1"/>
</dbReference>
<dbReference type="Pfam" id="PF00903">
    <property type="entry name" value="Glyoxalase"/>
    <property type="match status" value="1"/>
</dbReference>
<organism evidence="2 3">
    <name type="scientific">Brevibacterium siliguriense</name>
    <dbReference type="NCBI Taxonomy" id="1136497"/>
    <lineage>
        <taxon>Bacteria</taxon>
        <taxon>Bacillati</taxon>
        <taxon>Actinomycetota</taxon>
        <taxon>Actinomycetes</taxon>
        <taxon>Micrococcales</taxon>
        <taxon>Brevibacteriaceae</taxon>
        <taxon>Brevibacterium</taxon>
    </lineage>
</organism>
<dbReference type="GO" id="GO:0051213">
    <property type="term" value="F:dioxygenase activity"/>
    <property type="evidence" value="ECO:0007669"/>
    <property type="project" value="UniProtKB-KW"/>
</dbReference>
<feature type="domain" description="VOC" evidence="1">
    <location>
        <begin position="16"/>
        <end position="135"/>
    </location>
</feature>
<gene>
    <name evidence="2" type="ORF">SAMN04489752_1217</name>
</gene>
<dbReference type="STRING" id="1136497.SAMN04489752_1217"/>
<dbReference type="AlphaFoldDB" id="A0A1H1QCW1"/>
<protein>
    <submittedName>
        <fullName evidence="2">Glyoxalase/Bleomycin resistance protein/Dioxygenase superfamily protein</fullName>
    </submittedName>
</protein>
<evidence type="ECO:0000313" key="2">
    <source>
        <dbReference type="EMBL" id="SDS21143.1"/>
    </source>
</evidence>
<keyword evidence="3" id="KW-1185">Reference proteome</keyword>
<dbReference type="EMBL" id="LT629766">
    <property type="protein sequence ID" value="SDS21143.1"/>
    <property type="molecule type" value="Genomic_DNA"/>
</dbReference>
<dbReference type="PANTHER" id="PTHR43279">
    <property type="entry name" value="CATECHOL-2,3-DIOXYGENASE"/>
    <property type="match status" value="1"/>
</dbReference>
<dbReference type="InterPro" id="IPR037523">
    <property type="entry name" value="VOC_core"/>
</dbReference>
<accession>A0A1H1QCW1</accession>
<keyword evidence="2" id="KW-0223">Dioxygenase</keyword>
<keyword evidence="2" id="KW-0560">Oxidoreductase</keyword>
<evidence type="ECO:0000259" key="1">
    <source>
        <dbReference type="PROSITE" id="PS51819"/>
    </source>
</evidence>
<proteinExistence type="predicted"/>
<dbReference type="RefSeq" id="WP_197678197.1">
    <property type="nucleotide sequence ID" value="NZ_LT629766.1"/>
</dbReference>
<name>A0A1H1QCW1_9MICO</name>
<dbReference type="SUPFAM" id="SSF54593">
    <property type="entry name" value="Glyoxalase/Bleomycin resistance protein/Dihydroxybiphenyl dioxygenase"/>
    <property type="match status" value="1"/>
</dbReference>